<dbReference type="GO" id="GO:0043022">
    <property type="term" value="F:ribosome binding"/>
    <property type="evidence" value="ECO:0007669"/>
    <property type="project" value="InterPro"/>
</dbReference>
<keyword evidence="4 5" id="KW-0143">Chaperone</keyword>
<comment type="subunit">
    <text evidence="5">Binds ribosomal protein uS19.</text>
</comment>
<dbReference type="HAMAP" id="MF_00014">
    <property type="entry name" value="Ribosome_mat_RimM"/>
    <property type="match status" value="1"/>
</dbReference>
<dbReference type="GO" id="GO:0042274">
    <property type="term" value="P:ribosomal small subunit biogenesis"/>
    <property type="evidence" value="ECO:0007669"/>
    <property type="project" value="UniProtKB-UniRule"/>
</dbReference>
<dbReference type="SUPFAM" id="SSF50447">
    <property type="entry name" value="Translation proteins"/>
    <property type="match status" value="1"/>
</dbReference>
<dbReference type="PANTHER" id="PTHR33692">
    <property type="entry name" value="RIBOSOME MATURATION FACTOR RIMM"/>
    <property type="match status" value="1"/>
</dbReference>
<feature type="domain" description="RimM N-terminal" evidence="6">
    <location>
        <begin position="7"/>
        <end position="85"/>
    </location>
</feature>
<evidence type="ECO:0000256" key="1">
    <source>
        <dbReference type="ARBA" id="ARBA00022490"/>
    </source>
</evidence>
<dbReference type="EMBL" id="CP002018">
    <property type="protein sequence ID" value="AEM42265.1"/>
    <property type="molecule type" value="Genomic_DNA"/>
</dbReference>
<keyword evidence="3 5" id="KW-0698">rRNA processing</keyword>
<dbReference type="PATRIC" id="fig|759362.5.peg.2524"/>
<dbReference type="PANTHER" id="PTHR33692:SF1">
    <property type="entry name" value="RIBOSOME MATURATION FACTOR RIMM"/>
    <property type="match status" value="1"/>
</dbReference>
<keyword evidence="9" id="KW-1185">Reference proteome</keyword>
<accession>F9Y7G9</accession>
<evidence type="ECO:0000313" key="8">
    <source>
        <dbReference type="EMBL" id="AEM42265.1"/>
    </source>
</evidence>
<dbReference type="SUPFAM" id="SSF50346">
    <property type="entry name" value="PRC-barrel domain"/>
    <property type="match status" value="1"/>
</dbReference>
<evidence type="ECO:0000313" key="9">
    <source>
        <dbReference type="Proteomes" id="UP000000692"/>
    </source>
</evidence>
<dbReference type="GO" id="GO:0005840">
    <property type="term" value="C:ribosome"/>
    <property type="evidence" value="ECO:0007669"/>
    <property type="project" value="InterPro"/>
</dbReference>
<comment type="domain">
    <text evidence="5">The PRC barrel domain binds ribosomal protein uS19.</text>
</comment>
<dbReference type="Pfam" id="PF24986">
    <property type="entry name" value="PRC_RimM"/>
    <property type="match status" value="1"/>
</dbReference>
<evidence type="ECO:0000259" key="7">
    <source>
        <dbReference type="Pfam" id="PF24986"/>
    </source>
</evidence>
<dbReference type="HOGENOM" id="CLU_077636_0_1_5"/>
<dbReference type="NCBIfam" id="TIGR02273">
    <property type="entry name" value="16S_RimM"/>
    <property type="match status" value="1"/>
</dbReference>
<dbReference type="eggNOG" id="COG0806">
    <property type="taxonomic scope" value="Bacteria"/>
</dbReference>
<name>F9Y7G9_KETVW</name>
<feature type="domain" description="Ribosome maturation factor RimM PRC barrel" evidence="7">
    <location>
        <begin position="98"/>
        <end position="166"/>
    </location>
</feature>
<dbReference type="Gene3D" id="2.40.30.60">
    <property type="entry name" value="RimM"/>
    <property type="match status" value="1"/>
</dbReference>
<comment type="similarity">
    <text evidence="5">Belongs to the RimM family.</text>
</comment>
<dbReference type="GO" id="GO:0006364">
    <property type="term" value="P:rRNA processing"/>
    <property type="evidence" value="ECO:0007669"/>
    <property type="project" value="UniProtKB-UniRule"/>
</dbReference>
<protein>
    <recommendedName>
        <fullName evidence="5">Ribosome maturation factor RimM</fullName>
    </recommendedName>
</protein>
<evidence type="ECO:0000259" key="6">
    <source>
        <dbReference type="Pfam" id="PF01782"/>
    </source>
</evidence>
<dbReference type="InterPro" id="IPR002676">
    <property type="entry name" value="RimM_N"/>
</dbReference>
<comment type="subcellular location">
    <subcellularLocation>
        <location evidence="5">Cytoplasm</location>
    </subcellularLocation>
</comment>
<dbReference type="InterPro" id="IPR056792">
    <property type="entry name" value="PRC_RimM"/>
</dbReference>
<dbReference type="Gene3D" id="2.30.30.240">
    <property type="entry name" value="PRC-barrel domain"/>
    <property type="match status" value="1"/>
</dbReference>
<dbReference type="AlphaFoldDB" id="F9Y7G9"/>
<dbReference type="Proteomes" id="UP000000692">
    <property type="component" value="Chromosome"/>
</dbReference>
<evidence type="ECO:0000256" key="4">
    <source>
        <dbReference type="ARBA" id="ARBA00023186"/>
    </source>
</evidence>
<keyword evidence="2 5" id="KW-0690">Ribosome biogenesis</keyword>
<dbReference type="Pfam" id="PF01782">
    <property type="entry name" value="RimM"/>
    <property type="match status" value="1"/>
</dbReference>
<dbReference type="InterPro" id="IPR036976">
    <property type="entry name" value="RimM_N_sf"/>
</dbReference>
<proteinExistence type="inferred from homology"/>
<dbReference type="KEGG" id="kvl:KVU_2426"/>
<evidence type="ECO:0000256" key="5">
    <source>
        <dbReference type="HAMAP-Rule" id="MF_00014"/>
    </source>
</evidence>
<evidence type="ECO:0000256" key="2">
    <source>
        <dbReference type="ARBA" id="ARBA00022517"/>
    </source>
</evidence>
<evidence type="ECO:0000256" key="3">
    <source>
        <dbReference type="ARBA" id="ARBA00022552"/>
    </source>
</evidence>
<dbReference type="InterPro" id="IPR011961">
    <property type="entry name" value="RimM"/>
</dbReference>
<dbReference type="InterPro" id="IPR011033">
    <property type="entry name" value="PRC_barrel-like_sf"/>
</dbReference>
<dbReference type="GO" id="GO:0005737">
    <property type="term" value="C:cytoplasm"/>
    <property type="evidence" value="ECO:0007669"/>
    <property type="project" value="UniProtKB-SubCell"/>
</dbReference>
<keyword evidence="1 5" id="KW-0963">Cytoplasm</keyword>
<comment type="function">
    <text evidence="5">An accessory protein needed during the final step in the assembly of 30S ribosomal subunit, possibly for assembly of the head region. Essential for efficient processing of 16S rRNA. May be needed both before and after RbfA during the maturation of 16S rRNA. It has affinity for free ribosomal 30S subunits but not for 70S ribosomes.</text>
</comment>
<dbReference type="RefSeq" id="WP_013382928.1">
    <property type="nucleotide sequence ID" value="NC_017384.1"/>
</dbReference>
<dbReference type="InterPro" id="IPR009000">
    <property type="entry name" value="Transl_B-barrel_sf"/>
</dbReference>
<organism evidence="8 9">
    <name type="scientific">Ketogulonicigenium vulgare (strain WSH-001)</name>
    <dbReference type="NCBI Taxonomy" id="759362"/>
    <lineage>
        <taxon>Bacteria</taxon>
        <taxon>Pseudomonadati</taxon>
        <taxon>Pseudomonadota</taxon>
        <taxon>Alphaproteobacteria</taxon>
        <taxon>Rhodobacterales</taxon>
        <taxon>Roseobacteraceae</taxon>
        <taxon>Ketogulonicigenium</taxon>
    </lineage>
</organism>
<reference evidence="8 9" key="1">
    <citation type="journal article" date="2011" name="J. Bacteriol.">
        <title>Complete genome sequence of the industrial strain Ketogulonicigenium vulgare WSH-001.</title>
        <authorList>
            <person name="Liu L."/>
            <person name="Li Y."/>
            <person name="Zhang J."/>
            <person name="Zhou Z."/>
            <person name="Liu J."/>
            <person name="Li X."/>
            <person name="Zhou J."/>
            <person name="Du G."/>
            <person name="Wang L."/>
            <person name="Chen J."/>
        </authorList>
    </citation>
    <scope>NUCLEOTIDE SEQUENCE [LARGE SCALE GENOMIC DNA]</scope>
    <source>
        <strain evidence="8 9">WSH-001</strain>
    </source>
</reference>
<gene>
    <name evidence="5 8" type="primary">rimM</name>
    <name evidence="8" type="ordered locus">KVU_2426</name>
</gene>
<dbReference type="OrthoDB" id="9788191at2"/>
<sequence length="168" mass="18011">MSDRIVLGQIAGSFGVRGDLRLKSFCAIPEDIAIYTPLYTDDGRVFRVVVITGQTNGALVARIEGISSKEEADALRGQNLSADRDRLPNLPDDEFYHSDLIDLEVLDTGGAILGRVKTVLNHGAGDILEVQLTGKPATALLPFTLAIVPTVDLKAGRIIADPPEGLFE</sequence>